<dbReference type="CDD" id="cd11386">
    <property type="entry name" value="MCP_signal"/>
    <property type="match status" value="1"/>
</dbReference>
<evidence type="ECO:0000256" key="2">
    <source>
        <dbReference type="ARBA" id="ARBA00023224"/>
    </source>
</evidence>
<evidence type="ECO:0000256" key="6">
    <source>
        <dbReference type="SAM" id="Phobius"/>
    </source>
</evidence>
<accession>A0A7V5RQV9</accession>
<dbReference type="InterPro" id="IPR004089">
    <property type="entry name" value="MCPsignal_dom"/>
</dbReference>
<dbReference type="Gene3D" id="1.10.287.950">
    <property type="entry name" value="Methyl-accepting chemotaxis protein"/>
    <property type="match status" value="1"/>
</dbReference>
<feature type="domain" description="Methyl-accepting transducer" evidence="7">
    <location>
        <begin position="321"/>
        <end position="557"/>
    </location>
</feature>
<dbReference type="GO" id="GO:0016020">
    <property type="term" value="C:membrane"/>
    <property type="evidence" value="ECO:0007669"/>
    <property type="project" value="UniProtKB-SubCell"/>
</dbReference>
<sequence length="595" mass="64494">MMTKSSYKLIKQYLKYMLPLTLILVSVWVYWQREQGITGETAKNEDIVKTAAGTLAGLINGSDLDKIKNTGDYNSPAYRAIARQLSRLSTVLPNAAVEAKIVKPAGNVSTILVSDKNENLIGREYDSWLEMKKAAAEKRVYSRVEWKGDKAHIAAVAPVAGSAEGALLVVNASFASEASSFLGGLLIPLAFVLLLLLLSIFVLVIEANHFNADVDDVAKSIDRLKQGQSVFSANKEDSYCSELYSHLKSLEGSMQVNKSLEEEQEKIQRQIKELLKIVSSAADGDFTQKAEVTADALGALSDSFNIMISDLSHLIKDVKKAAEQVATSTEEILNNTDAMSQGAEAQANQTDNISKLAREMAELIYNTNSNAQRASEAAKKAINVAQRGEAIVKRSNEGMQKIRRSVQEVSRQMNTLSDNSVRISEITDFISEIASRTNLLALNASIEAARAGDAGRGFSVVADEIRNLAERSAKAAEEISDLIDDIQTGTSQTLKAIENGEKEVSEGTKLVDGAAGALSEILESVEISTNSTVDISKATEEQAQSSQNIVESLDRIAGIAKETARGAKESKKSASTLEYLSRQLNQAVEKFRLSE</sequence>
<dbReference type="SMART" id="SM00283">
    <property type="entry name" value="MA"/>
    <property type="match status" value="1"/>
</dbReference>
<dbReference type="PROSITE" id="PS50111">
    <property type="entry name" value="CHEMOTAXIS_TRANSDUC_2"/>
    <property type="match status" value="1"/>
</dbReference>
<keyword evidence="6" id="KW-0812">Transmembrane</keyword>
<feature type="transmembrane region" description="Helical" evidence="6">
    <location>
        <begin position="151"/>
        <end position="170"/>
    </location>
</feature>
<dbReference type="PANTHER" id="PTHR32089:SF112">
    <property type="entry name" value="LYSOZYME-LIKE PROTEIN-RELATED"/>
    <property type="match status" value="1"/>
</dbReference>
<keyword evidence="6" id="KW-0472">Membrane</keyword>
<comment type="similarity">
    <text evidence="3">Belongs to the methyl-accepting chemotaxis (MCP) protein family.</text>
</comment>
<feature type="coiled-coil region" evidence="5">
    <location>
        <begin position="250"/>
        <end position="277"/>
    </location>
</feature>
<gene>
    <name evidence="9" type="ORF">ENJ15_05550</name>
</gene>
<dbReference type="Proteomes" id="UP000885771">
    <property type="component" value="Unassembled WGS sequence"/>
</dbReference>
<dbReference type="EMBL" id="DRLI01000211">
    <property type="protein sequence ID" value="HHM02460.1"/>
    <property type="molecule type" value="Genomic_DNA"/>
</dbReference>
<feature type="domain" description="HAMP" evidence="8">
    <location>
        <begin position="265"/>
        <end position="316"/>
    </location>
</feature>
<organism evidence="9">
    <name type="scientific">Caldithrix abyssi</name>
    <dbReference type="NCBI Taxonomy" id="187145"/>
    <lineage>
        <taxon>Bacteria</taxon>
        <taxon>Pseudomonadati</taxon>
        <taxon>Calditrichota</taxon>
        <taxon>Calditrichia</taxon>
        <taxon>Calditrichales</taxon>
        <taxon>Calditrichaceae</taxon>
        <taxon>Caldithrix</taxon>
    </lineage>
</organism>
<keyword evidence="6" id="KW-1133">Transmembrane helix</keyword>
<evidence type="ECO:0000256" key="1">
    <source>
        <dbReference type="ARBA" id="ARBA00004370"/>
    </source>
</evidence>
<protein>
    <submittedName>
        <fullName evidence="9">Methyl-accepting chemotaxis protein</fullName>
    </submittedName>
</protein>
<dbReference type="FunFam" id="1.10.287.950:FF:000001">
    <property type="entry name" value="Methyl-accepting chemotaxis sensory transducer"/>
    <property type="match status" value="1"/>
</dbReference>
<dbReference type="GO" id="GO:0006935">
    <property type="term" value="P:chemotaxis"/>
    <property type="evidence" value="ECO:0007669"/>
    <property type="project" value="UniProtKB-ARBA"/>
</dbReference>
<dbReference type="InterPro" id="IPR003660">
    <property type="entry name" value="HAMP_dom"/>
</dbReference>
<dbReference type="PROSITE" id="PS50885">
    <property type="entry name" value="HAMP"/>
    <property type="match status" value="1"/>
</dbReference>
<reference evidence="9" key="1">
    <citation type="journal article" date="2020" name="mSystems">
        <title>Genome- and Community-Level Interaction Insights into Carbon Utilization and Element Cycling Functions of Hydrothermarchaeota in Hydrothermal Sediment.</title>
        <authorList>
            <person name="Zhou Z."/>
            <person name="Liu Y."/>
            <person name="Xu W."/>
            <person name="Pan J."/>
            <person name="Luo Z.H."/>
            <person name="Li M."/>
        </authorList>
    </citation>
    <scope>NUCLEOTIDE SEQUENCE [LARGE SCALE GENOMIC DNA]</scope>
    <source>
        <strain evidence="9">HyVt-460</strain>
    </source>
</reference>
<evidence type="ECO:0000313" key="9">
    <source>
        <dbReference type="EMBL" id="HHM02460.1"/>
    </source>
</evidence>
<evidence type="ECO:0000259" key="7">
    <source>
        <dbReference type="PROSITE" id="PS50111"/>
    </source>
</evidence>
<dbReference type="SUPFAM" id="SSF58104">
    <property type="entry name" value="Methyl-accepting chemotaxis protein (MCP) signaling domain"/>
    <property type="match status" value="1"/>
</dbReference>
<feature type="transmembrane region" description="Helical" evidence="6">
    <location>
        <begin position="182"/>
        <end position="205"/>
    </location>
</feature>
<comment type="subcellular location">
    <subcellularLocation>
        <location evidence="1">Membrane</location>
    </subcellularLocation>
</comment>
<evidence type="ECO:0000256" key="5">
    <source>
        <dbReference type="SAM" id="Coils"/>
    </source>
</evidence>
<name>A0A7V5RQV9_CALAY</name>
<keyword evidence="5" id="KW-0175">Coiled coil</keyword>
<evidence type="ECO:0000256" key="4">
    <source>
        <dbReference type="PROSITE-ProRule" id="PRU00284"/>
    </source>
</evidence>
<dbReference type="PANTHER" id="PTHR32089">
    <property type="entry name" value="METHYL-ACCEPTING CHEMOTAXIS PROTEIN MCPB"/>
    <property type="match status" value="1"/>
</dbReference>
<comment type="caution">
    <text evidence="9">The sequence shown here is derived from an EMBL/GenBank/DDBJ whole genome shotgun (WGS) entry which is preliminary data.</text>
</comment>
<feature type="transmembrane region" description="Helical" evidence="6">
    <location>
        <begin position="12"/>
        <end position="31"/>
    </location>
</feature>
<dbReference type="SMART" id="SM00304">
    <property type="entry name" value="HAMP"/>
    <property type="match status" value="1"/>
</dbReference>
<dbReference type="Pfam" id="PF00015">
    <property type="entry name" value="MCPsignal"/>
    <property type="match status" value="1"/>
</dbReference>
<dbReference type="GO" id="GO:0007165">
    <property type="term" value="P:signal transduction"/>
    <property type="evidence" value="ECO:0007669"/>
    <property type="project" value="UniProtKB-KW"/>
</dbReference>
<proteinExistence type="inferred from homology"/>
<evidence type="ECO:0000256" key="3">
    <source>
        <dbReference type="ARBA" id="ARBA00029447"/>
    </source>
</evidence>
<dbReference type="AlphaFoldDB" id="A0A7V5RQV9"/>
<dbReference type="CDD" id="cd06225">
    <property type="entry name" value="HAMP"/>
    <property type="match status" value="1"/>
</dbReference>
<keyword evidence="2 4" id="KW-0807">Transducer</keyword>
<evidence type="ECO:0000259" key="8">
    <source>
        <dbReference type="PROSITE" id="PS50885"/>
    </source>
</evidence>